<protein>
    <recommendedName>
        <fullName evidence="3">beta-glucosidase</fullName>
        <ecNumber evidence="3">3.2.1.21</ecNumber>
    </recommendedName>
</protein>
<proteinExistence type="inferred from homology"/>
<dbReference type="InterPro" id="IPR001764">
    <property type="entry name" value="Glyco_hydro_3_N"/>
</dbReference>
<evidence type="ECO:0000256" key="1">
    <source>
        <dbReference type="ARBA" id="ARBA00000448"/>
    </source>
</evidence>
<dbReference type="GO" id="GO:0009251">
    <property type="term" value="P:glucan catabolic process"/>
    <property type="evidence" value="ECO:0007669"/>
    <property type="project" value="TreeGrafter"/>
</dbReference>
<dbReference type="EC" id="3.2.1.21" evidence="3"/>
<dbReference type="AlphaFoldDB" id="A0AAW5N6C7"/>
<evidence type="ECO:0000256" key="3">
    <source>
        <dbReference type="ARBA" id="ARBA00012744"/>
    </source>
</evidence>
<name>A0AAW5N6C7_9ESCH</name>
<organism evidence="8 9">
    <name type="scientific">Escherichia marmotae</name>
    <dbReference type="NCBI Taxonomy" id="1499973"/>
    <lineage>
        <taxon>Bacteria</taxon>
        <taxon>Pseudomonadati</taxon>
        <taxon>Pseudomonadota</taxon>
        <taxon>Gammaproteobacteria</taxon>
        <taxon>Enterobacterales</taxon>
        <taxon>Enterobacteriaceae</taxon>
        <taxon>Escherichia</taxon>
    </lineage>
</organism>
<dbReference type="InterPro" id="IPR036962">
    <property type="entry name" value="Glyco_hydro_3_N_sf"/>
</dbReference>
<dbReference type="Gene3D" id="3.20.20.300">
    <property type="entry name" value="Glycoside hydrolase, family 3, N-terminal domain"/>
    <property type="match status" value="1"/>
</dbReference>
<comment type="similarity">
    <text evidence="2">Belongs to the glycosyl hydrolase 3 family.</text>
</comment>
<dbReference type="GO" id="GO:0008422">
    <property type="term" value="F:beta-glucosidase activity"/>
    <property type="evidence" value="ECO:0007669"/>
    <property type="project" value="UniProtKB-EC"/>
</dbReference>
<evidence type="ECO:0000256" key="4">
    <source>
        <dbReference type="ARBA" id="ARBA00022729"/>
    </source>
</evidence>
<dbReference type="InterPro" id="IPR051915">
    <property type="entry name" value="Cellulose_Degrad_GH3"/>
</dbReference>
<keyword evidence="4" id="KW-0732">Signal</keyword>
<feature type="domain" description="Glycoside hydrolase family 3 N-terminal" evidence="7">
    <location>
        <begin position="1"/>
        <end position="79"/>
    </location>
</feature>
<dbReference type="EMBL" id="JANPXH010001646">
    <property type="protein sequence ID" value="MCR6679702.1"/>
    <property type="molecule type" value="Genomic_DNA"/>
</dbReference>
<dbReference type="PROSITE" id="PS00775">
    <property type="entry name" value="GLYCOSYL_HYDROL_F3"/>
    <property type="match status" value="1"/>
</dbReference>
<evidence type="ECO:0000313" key="9">
    <source>
        <dbReference type="Proteomes" id="UP001206878"/>
    </source>
</evidence>
<accession>A0AAW5N6C7</accession>
<dbReference type="InterPro" id="IPR019800">
    <property type="entry name" value="Glyco_hydro_3_AS"/>
</dbReference>
<comment type="catalytic activity">
    <reaction evidence="1">
        <text>Hydrolysis of terminal, non-reducing beta-D-glucosyl residues with release of beta-D-glucose.</text>
        <dbReference type="EC" id="3.2.1.21"/>
    </reaction>
</comment>
<evidence type="ECO:0000259" key="7">
    <source>
        <dbReference type="Pfam" id="PF00933"/>
    </source>
</evidence>
<feature type="non-terminal residue" evidence="8">
    <location>
        <position position="79"/>
    </location>
</feature>
<evidence type="ECO:0000256" key="5">
    <source>
        <dbReference type="ARBA" id="ARBA00022801"/>
    </source>
</evidence>
<dbReference type="Proteomes" id="UP001206878">
    <property type="component" value="Unassembled WGS sequence"/>
</dbReference>
<dbReference type="Pfam" id="PF00933">
    <property type="entry name" value="Glyco_hydro_3"/>
    <property type="match status" value="1"/>
</dbReference>
<feature type="non-terminal residue" evidence="8">
    <location>
        <position position="1"/>
    </location>
</feature>
<dbReference type="SUPFAM" id="SSF51445">
    <property type="entry name" value="(Trans)glycosidases"/>
    <property type="match status" value="1"/>
</dbReference>
<evidence type="ECO:0000256" key="6">
    <source>
        <dbReference type="ARBA" id="ARBA00023295"/>
    </source>
</evidence>
<dbReference type="PANTHER" id="PTHR30620">
    <property type="entry name" value="PERIPLASMIC BETA-GLUCOSIDASE-RELATED"/>
    <property type="match status" value="1"/>
</dbReference>
<gene>
    <name evidence="8" type="ORF">NVV43_30295</name>
</gene>
<comment type="caution">
    <text evidence="8">The sequence shown here is derived from an EMBL/GenBank/DDBJ whole genome shotgun (WGS) entry which is preliminary data.</text>
</comment>
<evidence type="ECO:0000313" key="8">
    <source>
        <dbReference type="EMBL" id="MCR6679702.1"/>
    </source>
</evidence>
<evidence type="ECO:0000256" key="2">
    <source>
        <dbReference type="ARBA" id="ARBA00005336"/>
    </source>
</evidence>
<keyword evidence="6" id="KW-0326">Glycosidase</keyword>
<keyword evidence="5" id="KW-0378">Hydrolase</keyword>
<reference evidence="8" key="1">
    <citation type="submission" date="2022-07" db="EMBL/GenBank/DDBJ databases">
        <title>Diversity of ethanolamine utilization by human commensal Escherichia coli.</title>
        <authorList>
            <person name="Jubelin G."/>
        </authorList>
    </citation>
    <scope>NUCLEOTIDE SEQUENCE</scope>
    <source>
        <strain evidence="8">S1</strain>
    </source>
</reference>
<sequence>KDVLRDQWRFKGITVSDHGAIKELIKHGTASDPEDAVRVALKSGINMSMSDEYYSMYMPGLNKSGKVTMEELDDATRHV</sequence>
<dbReference type="InterPro" id="IPR017853">
    <property type="entry name" value="GH"/>
</dbReference>
<dbReference type="PANTHER" id="PTHR30620:SF16">
    <property type="entry name" value="LYSOSOMAL BETA GLUCOSIDASE"/>
    <property type="match status" value="1"/>
</dbReference>